<dbReference type="EMBL" id="PP856721">
    <property type="protein sequence ID" value="XCH40142.1"/>
    <property type="molecule type" value="Genomic_DNA"/>
</dbReference>
<organism evidence="1">
    <name type="scientific">Salmonella phage vB_SEnST11_KE22</name>
    <dbReference type="NCBI Taxonomy" id="3161173"/>
    <lineage>
        <taxon>Viruses</taxon>
        <taxon>Duplodnaviria</taxon>
        <taxon>Heunggongvirae</taxon>
        <taxon>Uroviricota</taxon>
        <taxon>Caudoviricetes</taxon>
        <taxon>Vequintavirinae</taxon>
        <taxon>Seunavirus</taxon>
    </lineage>
</organism>
<evidence type="ECO:0008006" key="2">
    <source>
        <dbReference type="Google" id="ProtNLM"/>
    </source>
</evidence>
<proteinExistence type="predicted"/>
<evidence type="ECO:0000313" key="1">
    <source>
        <dbReference type="EMBL" id="XCH40142.1"/>
    </source>
</evidence>
<sequence>MGACILMAFYKRKPQEVEAHVFNGSSTGVGQVTKWMETGVWKDSEVHTRDIRNMDVNGTQAFPGDYIVKVGDQFRAMSPQDFSDLYEPVTDEDRLPGDYKAKNVVMGDKVEMWGKEYLVKGVKVSGDDTILELDDGSNVQIRGETAVKVTEVRA</sequence>
<accession>A0AAU8GF90</accession>
<gene>
    <name evidence="1" type="ORF">NDDWPVAN_CDS0016</name>
</gene>
<protein>
    <recommendedName>
        <fullName evidence="2">NfeD-like C-terminal domain-containing protein</fullName>
    </recommendedName>
</protein>
<name>A0AAU8GF90_9CAUD</name>
<reference evidence="1" key="1">
    <citation type="submission" date="2024-05" db="EMBL/GenBank/DDBJ databases">
        <authorList>
            <person name="Mugo M.M."/>
            <person name="Musyoki A.M."/>
            <person name="Makumi A.M."/>
            <person name="Mutai I."/>
            <person name="Drechsel O."/>
            <person name="Kering K.K."/>
            <person name="Muturi P."/>
            <person name="Mbae C.K."/>
            <person name="Kariuki S.M."/>
        </authorList>
    </citation>
    <scope>NUCLEOTIDE SEQUENCE</scope>
</reference>